<protein>
    <submittedName>
        <fullName evidence="2">Uncharacterized protein</fullName>
    </submittedName>
</protein>
<keyword evidence="1" id="KW-1133">Transmembrane helix</keyword>
<dbReference type="SUPFAM" id="SSF49899">
    <property type="entry name" value="Concanavalin A-like lectins/glucanases"/>
    <property type="match status" value="1"/>
</dbReference>
<reference evidence="2" key="1">
    <citation type="journal article" date="2020" name="Nature">
        <title>Giant virus diversity and host interactions through global metagenomics.</title>
        <authorList>
            <person name="Schulz F."/>
            <person name="Roux S."/>
            <person name="Paez-Espino D."/>
            <person name="Jungbluth S."/>
            <person name="Walsh D.A."/>
            <person name="Denef V.J."/>
            <person name="McMahon K.D."/>
            <person name="Konstantinidis K.T."/>
            <person name="Eloe-Fadrosh E.A."/>
            <person name="Kyrpides N.C."/>
            <person name="Woyke T."/>
        </authorList>
    </citation>
    <scope>NUCLEOTIDE SEQUENCE</scope>
    <source>
        <strain evidence="2">GVMAG-M-3300023184-167</strain>
    </source>
</reference>
<sequence>MDLGTIGTILIIIIIIVIVIRLLNKKKIIYQMTSSKEQVIDASTLELSTTNTQHSTYSIWFYISDWSINFGEKKYIFKRELGSVSSLDVYLHETVPQLSIKVKVLSNDSNFKTCTLSGIELQKWNSLIFSINTSTIDIYMNGEMVQSQYLEGIVNIDSNANVIISPGGVGFNGWNSKFQYWTQYMNPNQVKNIYNQGHGASQEKDLRVNISLYKGDVRRANIVI</sequence>
<evidence type="ECO:0000313" key="2">
    <source>
        <dbReference type="EMBL" id="QHT83178.1"/>
    </source>
</evidence>
<dbReference type="AlphaFoldDB" id="A0A6C0HR37"/>
<evidence type="ECO:0000256" key="1">
    <source>
        <dbReference type="SAM" id="Phobius"/>
    </source>
</evidence>
<dbReference type="Pfam" id="PF13385">
    <property type="entry name" value="Laminin_G_3"/>
    <property type="match status" value="1"/>
</dbReference>
<feature type="transmembrane region" description="Helical" evidence="1">
    <location>
        <begin position="6"/>
        <end position="23"/>
    </location>
</feature>
<keyword evidence="1" id="KW-0472">Membrane</keyword>
<organism evidence="2">
    <name type="scientific">viral metagenome</name>
    <dbReference type="NCBI Taxonomy" id="1070528"/>
    <lineage>
        <taxon>unclassified sequences</taxon>
        <taxon>metagenomes</taxon>
        <taxon>organismal metagenomes</taxon>
    </lineage>
</organism>
<dbReference type="EMBL" id="MN740006">
    <property type="protein sequence ID" value="QHT83178.1"/>
    <property type="molecule type" value="Genomic_DNA"/>
</dbReference>
<keyword evidence="1" id="KW-0812">Transmembrane</keyword>
<name>A0A6C0HR37_9ZZZZ</name>
<dbReference type="InterPro" id="IPR013320">
    <property type="entry name" value="ConA-like_dom_sf"/>
</dbReference>
<accession>A0A6C0HR37</accession>
<proteinExistence type="predicted"/>
<dbReference type="Gene3D" id="2.60.120.200">
    <property type="match status" value="1"/>
</dbReference>